<name>A0A8X6LWV9_TRICU</name>
<evidence type="ECO:0000313" key="2">
    <source>
        <dbReference type="EMBL" id="GFR23637.1"/>
    </source>
</evidence>
<reference evidence="2" key="1">
    <citation type="submission" date="2020-07" db="EMBL/GenBank/DDBJ databases">
        <title>Multicomponent nature underlies the extraordinary mechanical properties of spider dragline silk.</title>
        <authorList>
            <person name="Kono N."/>
            <person name="Nakamura H."/>
            <person name="Mori M."/>
            <person name="Yoshida Y."/>
            <person name="Ohtoshi R."/>
            <person name="Malay A.D."/>
            <person name="Moran D.A.P."/>
            <person name="Tomita M."/>
            <person name="Numata K."/>
            <person name="Arakawa K."/>
        </authorList>
    </citation>
    <scope>NUCLEOTIDE SEQUENCE</scope>
</reference>
<dbReference type="Proteomes" id="UP000887116">
    <property type="component" value="Unassembled WGS sequence"/>
</dbReference>
<sequence>MITLNLILNEDCGEESDITSEYEIERQDDDSDIEQDDQAEKGIDAAEGENFFDGEVSPLPAFGSSKTPKKLLSRLP</sequence>
<feature type="region of interest" description="Disordered" evidence="1">
    <location>
        <begin position="15"/>
        <end position="76"/>
    </location>
</feature>
<protein>
    <submittedName>
        <fullName evidence="2">Uncharacterized protein</fullName>
    </submittedName>
</protein>
<proteinExistence type="predicted"/>
<accession>A0A8X6LWV9</accession>
<keyword evidence="3" id="KW-1185">Reference proteome</keyword>
<feature type="compositionally biased region" description="Acidic residues" evidence="1">
    <location>
        <begin position="15"/>
        <end position="37"/>
    </location>
</feature>
<comment type="caution">
    <text evidence="2">The sequence shown here is derived from an EMBL/GenBank/DDBJ whole genome shotgun (WGS) entry which is preliminary data.</text>
</comment>
<dbReference type="AlphaFoldDB" id="A0A8X6LWV9"/>
<evidence type="ECO:0000256" key="1">
    <source>
        <dbReference type="SAM" id="MobiDB-lite"/>
    </source>
</evidence>
<evidence type="ECO:0000313" key="3">
    <source>
        <dbReference type="Proteomes" id="UP000887116"/>
    </source>
</evidence>
<organism evidence="2 3">
    <name type="scientific">Trichonephila clavata</name>
    <name type="common">Joro spider</name>
    <name type="synonym">Nephila clavata</name>
    <dbReference type="NCBI Taxonomy" id="2740835"/>
    <lineage>
        <taxon>Eukaryota</taxon>
        <taxon>Metazoa</taxon>
        <taxon>Ecdysozoa</taxon>
        <taxon>Arthropoda</taxon>
        <taxon>Chelicerata</taxon>
        <taxon>Arachnida</taxon>
        <taxon>Araneae</taxon>
        <taxon>Araneomorphae</taxon>
        <taxon>Entelegynae</taxon>
        <taxon>Araneoidea</taxon>
        <taxon>Nephilidae</taxon>
        <taxon>Trichonephila</taxon>
    </lineage>
</organism>
<feature type="compositionally biased region" description="Basic residues" evidence="1">
    <location>
        <begin position="67"/>
        <end position="76"/>
    </location>
</feature>
<dbReference type="EMBL" id="BMAO01028319">
    <property type="protein sequence ID" value="GFR23637.1"/>
    <property type="molecule type" value="Genomic_DNA"/>
</dbReference>
<gene>
    <name evidence="2" type="ORF">TNCT_737121</name>
</gene>